<evidence type="ECO:0000313" key="3">
    <source>
        <dbReference type="Proteomes" id="UP000279457"/>
    </source>
</evidence>
<evidence type="ECO:0000313" key="2">
    <source>
        <dbReference type="EMBL" id="RQM39769.1"/>
    </source>
</evidence>
<dbReference type="InterPro" id="IPR001303">
    <property type="entry name" value="Aldolase_II/adducin_N"/>
</dbReference>
<organism evidence="2 3">
    <name type="scientific">Erwinia psidii</name>
    <dbReference type="NCBI Taxonomy" id="69224"/>
    <lineage>
        <taxon>Bacteria</taxon>
        <taxon>Pseudomonadati</taxon>
        <taxon>Pseudomonadota</taxon>
        <taxon>Gammaproteobacteria</taxon>
        <taxon>Enterobacterales</taxon>
        <taxon>Erwiniaceae</taxon>
        <taxon>Erwinia</taxon>
    </lineage>
</organism>
<feature type="domain" description="Class II aldolase/adducin N-terminal" evidence="1">
    <location>
        <begin position="11"/>
        <end position="197"/>
    </location>
</feature>
<dbReference type="Gene3D" id="3.40.225.10">
    <property type="entry name" value="Class II aldolase/adducin N-terminal domain"/>
    <property type="match status" value="1"/>
</dbReference>
<dbReference type="SUPFAM" id="SSF53639">
    <property type="entry name" value="AraD/HMP-PK domain-like"/>
    <property type="match status" value="1"/>
</dbReference>
<sequence length="342" mass="37403">MNQPCNMTASQVTACCARLGKDPLLVQGAGGNVSWKEGEVLWVKASGTWLARAEEEAVFIPVDLAHVRSEIAAGNFAVSPKVLGDSTLRPSIETLMHALMPHRIVVHLHVIELLANLVRERCDISAIALPEEVKPVVVVDYFKPGAELARAIHDGVANAPSASIIFLKNHGVVIGAEQIEQVDHLLTILIETMKTTPMAAAVTPDVAALPETAHGDYIPLADADVHRLARDPALVNRLSADWALYPDHVVFLGPKPFVFASWAALNDFAASEPLPELVFIRDQGVFVHPAFSLAKQLQLRCYFDVLVRQKPDEKLRTLSGEQIAELLNWDAEQYRMSLSVKS</sequence>
<dbReference type="OrthoDB" id="9814830at2"/>
<evidence type="ECO:0000259" key="1">
    <source>
        <dbReference type="SMART" id="SM01007"/>
    </source>
</evidence>
<protein>
    <submittedName>
        <fullName evidence="2">Class II aldolase</fullName>
    </submittedName>
</protein>
<keyword evidence="3" id="KW-1185">Reference proteome</keyword>
<dbReference type="SMART" id="SM01007">
    <property type="entry name" value="Aldolase_II"/>
    <property type="match status" value="1"/>
</dbReference>
<dbReference type="InterPro" id="IPR036409">
    <property type="entry name" value="Aldolase_II/adducin_N_sf"/>
</dbReference>
<dbReference type="AlphaFoldDB" id="A0A3N6UUZ2"/>
<dbReference type="Proteomes" id="UP000279457">
    <property type="component" value="Unassembled WGS sequence"/>
</dbReference>
<name>A0A3N6UUZ2_9GAMM</name>
<dbReference type="Pfam" id="PF00596">
    <property type="entry name" value="Aldolase_II"/>
    <property type="match status" value="1"/>
</dbReference>
<comment type="caution">
    <text evidence="2">The sequence shown here is derived from an EMBL/GenBank/DDBJ whole genome shotgun (WGS) entry which is preliminary data.</text>
</comment>
<reference evidence="2 3" key="1">
    <citation type="submission" date="2018-10" db="EMBL/GenBank/DDBJ databases">
        <title>Draft genome sequence for the type isolate of Erwinia psidii, agent causal of bacterial blight in guava (Psidium guajava) and wilt and die-back of Eucalyptus spp.</title>
        <authorList>
            <person name="Hermenegildo P.S."/>
            <person name="Santos S.A."/>
            <person name="Guimaraes L.M.S."/>
            <person name="Vidigal P.M.P."/>
            <person name="Pereira I.C."/>
            <person name="Badel J.L."/>
            <person name="Alfenas-Zerbini P."/>
            <person name="Ferreira M.A.S.V."/>
            <person name="Alfenas A.C."/>
        </authorList>
    </citation>
    <scope>NUCLEOTIDE SEQUENCE [LARGE SCALE GENOMIC DNA]</scope>
    <source>
        <strain evidence="2 3">IBSBF 435</strain>
    </source>
</reference>
<proteinExistence type="predicted"/>
<dbReference type="GO" id="GO:0005996">
    <property type="term" value="P:monosaccharide metabolic process"/>
    <property type="evidence" value="ECO:0007669"/>
    <property type="project" value="UniProtKB-ARBA"/>
</dbReference>
<dbReference type="RefSeq" id="WP_124231220.1">
    <property type="nucleotide sequence ID" value="NZ_RHHM01000001.1"/>
</dbReference>
<accession>A0A3N6UUZ2</accession>
<dbReference type="EMBL" id="RHHM01000001">
    <property type="protein sequence ID" value="RQM39769.1"/>
    <property type="molecule type" value="Genomic_DNA"/>
</dbReference>
<gene>
    <name evidence="2" type="ORF">EB241_00155</name>
</gene>